<dbReference type="OrthoDB" id="2438421at2759"/>
<keyword evidence="5" id="KW-0539">Nucleus</keyword>
<keyword evidence="4" id="KW-0862">Zinc</keyword>
<proteinExistence type="predicted"/>
<sequence>MASSKHLMEDDQSQPSTSKISEDHDDGSFVTTLTSIMDTEIRNKSLLSSSIKDAFDRISSNKAGDTKYNRIVQALIFFICKDIRPFNIVEGEGFLRLVKELETTFKVPGAKYLKKRTTEKYEACVTICKSKLSKIDNFCLTLDIWTETMNEVGLMGVTIHFVENGKMCMYYLATHALNERHTADYIS</sequence>
<organism evidence="7 8">
    <name type="scientific">Parnassius apollo</name>
    <name type="common">Apollo butterfly</name>
    <name type="synonym">Papilio apollo</name>
    <dbReference type="NCBI Taxonomy" id="110799"/>
    <lineage>
        <taxon>Eukaryota</taxon>
        <taxon>Metazoa</taxon>
        <taxon>Ecdysozoa</taxon>
        <taxon>Arthropoda</taxon>
        <taxon>Hexapoda</taxon>
        <taxon>Insecta</taxon>
        <taxon>Pterygota</taxon>
        <taxon>Neoptera</taxon>
        <taxon>Endopterygota</taxon>
        <taxon>Lepidoptera</taxon>
        <taxon>Glossata</taxon>
        <taxon>Ditrysia</taxon>
        <taxon>Papilionoidea</taxon>
        <taxon>Papilionidae</taxon>
        <taxon>Parnassiinae</taxon>
        <taxon>Parnassini</taxon>
        <taxon>Parnassius</taxon>
        <taxon>Parnassius</taxon>
    </lineage>
</organism>
<dbReference type="InterPro" id="IPR052035">
    <property type="entry name" value="ZnF_BED_domain_contain"/>
</dbReference>
<dbReference type="PANTHER" id="PTHR46481:SF10">
    <property type="entry name" value="ZINC FINGER BED DOMAIN-CONTAINING PROTEIN 39"/>
    <property type="match status" value="1"/>
</dbReference>
<evidence type="ECO:0000256" key="5">
    <source>
        <dbReference type="ARBA" id="ARBA00023242"/>
    </source>
</evidence>
<dbReference type="Proteomes" id="UP000691718">
    <property type="component" value="Unassembled WGS sequence"/>
</dbReference>
<keyword evidence="8" id="KW-1185">Reference proteome</keyword>
<keyword evidence="3" id="KW-0863">Zinc-finger</keyword>
<evidence type="ECO:0000256" key="3">
    <source>
        <dbReference type="ARBA" id="ARBA00022771"/>
    </source>
</evidence>
<comment type="caution">
    <text evidence="7">The sequence shown here is derived from an EMBL/GenBank/DDBJ whole genome shotgun (WGS) entry which is preliminary data.</text>
</comment>
<accession>A0A8S3WTB2</accession>
<dbReference type="EMBL" id="CAJQZP010000723">
    <property type="protein sequence ID" value="CAG4980959.1"/>
    <property type="molecule type" value="Genomic_DNA"/>
</dbReference>
<dbReference type="AlphaFoldDB" id="A0A8S3WTB2"/>
<evidence type="ECO:0000256" key="1">
    <source>
        <dbReference type="ARBA" id="ARBA00004123"/>
    </source>
</evidence>
<keyword evidence="2" id="KW-0479">Metal-binding</keyword>
<feature type="region of interest" description="Disordered" evidence="6">
    <location>
        <begin position="1"/>
        <end position="26"/>
    </location>
</feature>
<reference evidence="7" key="1">
    <citation type="submission" date="2021-04" db="EMBL/GenBank/DDBJ databases">
        <authorList>
            <person name="Tunstrom K."/>
        </authorList>
    </citation>
    <scope>NUCLEOTIDE SEQUENCE</scope>
</reference>
<dbReference type="GO" id="GO:0008270">
    <property type="term" value="F:zinc ion binding"/>
    <property type="evidence" value="ECO:0007669"/>
    <property type="project" value="UniProtKB-KW"/>
</dbReference>
<dbReference type="GO" id="GO:0005634">
    <property type="term" value="C:nucleus"/>
    <property type="evidence" value="ECO:0007669"/>
    <property type="project" value="UniProtKB-SubCell"/>
</dbReference>
<evidence type="ECO:0000313" key="8">
    <source>
        <dbReference type="Proteomes" id="UP000691718"/>
    </source>
</evidence>
<evidence type="ECO:0000313" key="7">
    <source>
        <dbReference type="EMBL" id="CAG4980959.1"/>
    </source>
</evidence>
<comment type="subcellular location">
    <subcellularLocation>
        <location evidence="1">Nucleus</location>
    </subcellularLocation>
</comment>
<evidence type="ECO:0000256" key="2">
    <source>
        <dbReference type="ARBA" id="ARBA00022723"/>
    </source>
</evidence>
<name>A0A8S3WTB2_PARAO</name>
<protein>
    <submittedName>
        <fullName evidence="7">(apollo) hypothetical protein</fullName>
    </submittedName>
</protein>
<gene>
    <name evidence="7" type="ORF">PAPOLLO_LOCUS10136</name>
</gene>
<evidence type="ECO:0000256" key="6">
    <source>
        <dbReference type="SAM" id="MobiDB-lite"/>
    </source>
</evidence>
<evidence type="ECO:0000256" key="4">
    <source>
        <dbReference type="ARBA" id="ARBA00022833"/>
    </source>
</evidence>
<dbReference type="PANTHER" id="PTHR46481">
    <property type="entry name" value="ZINC FINGER BED DOMAIN-CONTAINING PROTEIN 4"/>
    <property type="match status" value="1"/>
</dbReference>